<protein>
    <submittedName>
        <fullName evidence="2">Uncharacterized protein</fullName>
    </submittedName>
</protein>
<gene>
    <name evidence="2" type="ORF">JCGZ_02916</name>
</gene>
<proteinExistence type="predicted"/>
<feature type="region of interest" description="Disordered" evidence="1">
    <location>
        <begin position="1"/>
        <end position="92"/>
    </location>
</feature>
<evidence type="ECO:0000256" key="1">
    <source>
        <dbReference type="SAM" id="MobiDB-lite"/>
    </source>
</evidence>
<organism evidence="2 3">
    <name type="scientific">Jatropha curcas</name>
    <name type="common">Barbados nut</name>
    <dbReference type="NCBI Taxonomy" id="180498"/>
    <lineage>
        <taxon>Eukaryota</taxon>
        <taxon>Viridiplantae</taxon>
        <taxon>Streptophyta</taxon>
        <taxon>Embryophyta</taxon>
        <taxon>Tracheophyta</taxon>
        <taxon>Spermatophyta</taxon>
        <taxon>Magnoliopsida</taxon>
        <taxon>eudicotyledons</taxon>
        <taxon>Gunneridae</taxon>
        <taxon>Pentapetalae</taxon>
        <taxon>rosids</taxon>
        <taxon>fabids</taxon>
        <taxon>Malpighiales</taxon>
        <taxon>Euphorbiaceae</taxon>
        <taxon>Crotonoideae</taxon>
        <taxon>Jatropheae</taxon>
        <taxon>Jatropha</taxon>
    </lineage>
</organism>
<dbReference type="KEGG" id="jcu:105629904"/>
<feature type="compositionally biased region" description="Low complexity" evidence="1">
    <location>
        <begin position="144"/>
        <end position="155"/>
    </location>
</feature>
<dbReference type="OrthoDB" id="1733797at2759"/>
<dbReference type="PANTHER" id="PTHR33738">
    <property type="entry name" value="EMB|CAB82975.1"/>
    <property type="match status" value="1"/>
</dbReference>
<feature type="compositionally biased region" description="Polar residues" evidence="1">
    <location>
        <begin position="59"/>
        <end position="73"/>
    </location>
</feature>
<dbReference type="PANTHER" id="PTHR33738:SF8">
    <property type="entry name" value="OS05G0454500 PROTEIN"/>
    <property type="match status" value="1"/>
</dbReference>
<dbReference type="EMBL" id="KK914309">
    <property type="protein sequence ID" value="KDP42186.1"/>
    <property type="molecule type" value="Genomic_DNA"/>
</dbReference>
<dbReference type="Proteomes" id="UP000027138">
    <property type="component" value="Unassembled WGS sequence"/>
</dbReference>
<reference evidence="2 3" key="1">
    <citation type="journal article" date="2014" name="PLoS ONE">
        <title>Global Analysis of Gene Expression Profiles in Physic Nut (Jatropha curcas L.) Seedlings Exposed to Salt Stress.</title>
        <authorList>
            <person name="Zhang L."/>
            <person name="Zhang C."/>
            <person name="Wu P."/>
            <person name="Chen Y."/>
            <person name="Li M."/>
            <person name="Jiang H."/>
            <person name="Wu G."/>
        </authorList>
    </citation>
    <scope>NUCLEOTIDE SEQUENCE [LARGE SCALE GENOMIC DNA]</scope>
    <source>
        <strain evidence="3">cv. GZQX0401</strain>
        <tissue evidence="2">Young leaves</tissue>
    </source>
</reference>
<feature type="compositionally biased region" description="Polar residues" evidence="1">
    <location>
        <begin position="108"/>
        <end position="129"/>
    </location>
</feature>
<evidence type="ECO:0000313" key="3">
    <source>
        <dbReference type="Proteomes" id="UP000027138"/>
    </source>
</evidence>
<feature type="region of interest" description="Disordered" evidence="1">
    <location>
        <begin position="108"/>
        <end position="163"/>
    </location>
</feature>
<name>A0A067L151_JATCU</name>
<accession>A0A067L151</accession>
<evidence type="ECO:0000313" key="2">
    <source>
        <dbReference type="EMBL" id="KDP42186.1"/>
    </source>
</evidence>
<feature type="compositionally biased region" description="Basic and acidic residues" evidence="1">
    <location>
        <begin position="82"/>
        <end position="92"/>
    </location>
</feature>
<dbReference type="AlphaFoldDB" id="A0A067L151"/>
<keyword evidence="3" id="KW-1185">Reference proteome</keyword>
<sequence length="163" mass="17835">MDSKKEKHSSSSSSSSFTADLFGTKEPPPTSTGIFASIFPPPSKVLGKKPSGTEMIGTWQKQSSGNHGWNTKQGAPAMTSEAAKHNMHNKDRNSIFMEERAEPCHLSSSLYYGGQDNYSQHPNSHNISGSYPLFNKDGEEDDPNGNNSNGASRGNWWQGSLYY</sequence>